<name>A0A7E5WU38_TRINI</name>
<sequence length="295" mass="33060">MEKEASQVTKIHPRTFEVHGLQFILQRQRCLDLLQKSRCNSTFVHAFLLLKEVKYVVAMFSLVVLFLCAIANVLSGPAISLNQCKSGDDACTTAAAKAAYPLVLEANEEIGAEDLDPMYLSVIEGNLSILKFKLFNTTIVGFKSCSVDSAKYNEEESSAQVVILCPKFTMHGSYDIDGRLIVLPVKGNGDYSLESLDYKLKVDMELRTITKDGKSYRTVKTYKVEAEAQSGVSYDFRNLFNGQKDLADAVLKFANENWKEVANEVQDPVFMTSLKRIIKNANKYLKTLPIDEYMA</sequence>
<accession>A0A7E5WU38</accession>
<proteinExistence type="predicted"/>
<keyword evidence="1" id="KW-0812">Transmembrane</keyword>
<keyword evidence="2" id="KW-1185">Reference proteome</keyword>
<keyword evidence="1" id="KW-0472">Membrane</keyword>
<dbReference type="InterPro" id="IPR038606">
    <property type="entry name" value="To_sf"/>
</dbReference>
<dbReference type="GeneID" id="113505746"/>
<dbReference type="PANTHER" id="PTHR11008:SF32">
    <property type="entry name" value="CIRCADIAN CLOCK-CONTROLLED PROTEIN DAYWAKE-RELATED"/>
    <property type="match status" value="1"/>
</dbReference>
<dbReference type="InterPro" id="IPR010562">
    <property type="entry name" value="Haemolymph_juvenile_hormone-bd"/>
</dbReference>
<dbReference type="InParanoid" id="A0A7E5WU38"/>
<gene>
    <name evidence="3" type="primary">LOC113505746</name>
</gene>
<evidence type="ECO:0000256" key="1">
    <source>
        <dbReference type="SAM" id="Phobius"/>
    </source>
</evidence>
<evidence type="ECO:0000313" key="3">
    <source>
        <dbReference type="RefSeq" id="XP_026744353.1"/>
    </source>
</evidence>
<evidence type="ECO:0000313" key="2">
    <source>
        <dbReference type="Proteomes" id="UP000322000"/>
    </source>
</evidence>
<dbReference type="Gene3D" id="3.15.10.30">
    <property type="entry name" value="Haemolymph juvenile hormone binding protein"/>
    <property type="match status" value="1"/>
</dbReference>
<dbReference type="Proteomes" id="UP000322000">
    <property type="component" value="Chromosome 27"/>
</dbReference>
<keyword evidence="1" id="KW-1133">Transmembrane helix</keyword>
<dbReference type="KEGG" id="tnl:113505746"/>
<dbReference type="OrthoDB" id="6852572at2759"/>
<feature type="transmembrane region" description="Helical" evidence="1">
    <location>
        <begin position="55"/>
        <end position="74"/>
    </location>
</feature>
<dbReference type="PANTHER" id="PTHR11008">
    <property type="entry name" value="PROTEIN TAKEOUT-LIKE PROTEIN"/>
    <property type="match status" value="1"/>
</dbReference>
<dbReference type="SMART" id="SM00700">
    <property type="entry name" value="JHBP"/>
    <property type="match status" value="1"/>
</dbReference>
<dbReference type="AlphaFoldDB" id="A0A7E5WU38"/>
<dbReference type="GO" id="GO:0005615">
    <property type="term" value="C:extracellular space"/>
    <property type="evidence" value="ECO:0007669"/>
    <property type="project" value="TreeGrafter"/>
</dbReference>
<dbReference type="Pfam" id="PF06585">
    <property type="entry name" value="JHBP"/>
    <property type="match status" value="1"/>
</dbReference>
<reference evidence="3" key="1">
    <citation type="submission" date="2025-08" db="UniProtKB">
        <authorList>
            <consortium name="RefSeq"/>
        </authorList>
    </citation>
    <scope>IDENTIFICATION</scope>
</reference>
<dbReference type="RefSeq" id="XP_026744353.1">
    <property type="nucleotide sequence ID" value="XM_026888552.1"/>
</dbReference>
<protein>
    <submittedName>
        <fullName evidence="3">Circadian clock-controlled protein-like</fullName>
    </submittedName>
</protein>
<organism evidence="2 3">
    <name type="scientific">Trichoplusia ni</name>
    <name type="common">Cabbage looper</name>
    <dbReference type="NCBI Taxonomy" id="7111"/>
    <lineage>
        <taxon>Eukaryota</taxon>
        <taxon>Metazoa</taxon>
        <taxon>Ecdysozoa</taxon>
        <taxon>Arthropoda</taxon>
        <taxon>Hexapoda</taxon>
        <taxon>Insecta</taxon>
        <taxon>Pterygota</taxon>
        <taxon>Neoptera</taxon>
        <taxon>Endopterygota</taxon>
        <taxon>Lepidoptera</taxon>
        <taxon>Glossata</taxon>
        <taxon>Ditrysia</taxon>
        <taxon>Noctuoidea</taxon>
        <taxon>Noctuidae</taxon>
        <taxon>Plusiinae</taxon>
        <taxon>Trichoplusia</taxon>
    </lineage>
</organism>